<protein>
    <submittedName>
        <fullName evidence="2">Uncharacterized protein</fullName>
    </submittedName>
</protein>
<dbReference type="Proteomes" id="UP000006813">
    <property type="component" value="Unassembled WGS sequence"/>
</dbReference>
<dbReference type="EMBL" id="JH168603">
    <property type="protein sequence ID" value="EHB04669.1"/>
    <property type="molecule type" value="Genomic_DNA"/>
</dbReference>
<organism evidence="2 3">
    <name type="scientific">Heterocephalus glaber</name>
    <name type="common">Naked mole rat</name>
    <dbReference type="NCBI Taxonomy" id="10181"/>
    <lineage>
        <taxon>Eukaryota</taxon>
        <taxon>Metazoa</taxon>
        <taxon>Chordata</taxon>
        <taxon>Craniata</taxon>
        <taxon>Vertebrata</taxon>
        <taxon>Euteleostomi</taxon>
        <taxon>Mammalia</taxon>
        <taxon>Eutheria</taxon>
        <taxon>Euarchontoglires</taxon>
        <taxon>Glires</taxon>
        <taxon>Rodentia</taxon>
        <taxon>Hystricomorpha</taxon>
        <taxon>Bathyergidae</taxon>
        <taxon>Heterocephalus</taxon>
    </lineage>
</organism>
<dbReference type="STRING" id="10181.G5B5V8"/>
<feature type="compositionally biased region" description="Polar residues" evidence="1">
    <location>
        <begin position="1"/>
        <end position="15"/>
    </location>
</feature>
<gene>
    <name evidence="2" type="ORF">GW7_06971</name>
</gene>
<evidence type="ECO:0000313" key="3">
    <source>
        <dbReference type="Proteomes" id="UP000006813"/>
    </source>
</evidence>
<name>G5B5V8_HETGA</name>
<evidence type="ECO:0000313" key="2">
    <source>
        <dbReference type="EMBL" id="EHB04669.1"/>
    </source>
</evidence>
<proteinExistence type="predicted"/>
<dbReference type="AlphaFoldDB" id="G5B5V8"/>
<feature type="compositionally biased region" description="Basic residues" evidence="1">
    <location>
        <begin position="20"/>
        <end position="42"/>
    </location>
</feature>
<feature type="region of interest" description="Disordered" evidence="1">
    <location>
        <begin position="1"/>
        <end position="89"/>
    </location>
</feature>
<sequence>MDNSCNNKVHPSSPNMHEYQHHHSKNEKHSKKSKKHHRKHSRSQLGSVSDDEDSHSKKKRQRSESRSASEHSSSAESESGRKYGRSPENVYKFTFVIEKREEELCEDEVVT</sequence>
<accession>G5B5V8</accession>
<evidence type="ECO:0000256" key="1">
    <source>
        <dbReference type="SAM" id="MobiDB-lite"/>
    </source>
</evidence>
<reference evidence="2 3" key="1">
    <citation type="journal article" date="2011" name="Nature">
        <title>Genome sequencing reveals insights into physiology and longevity of the naked mole rat.</title>
        <authorList>
            <person name="Kim E.B."/>
            <person name="Fang X."/>
            <person name="Fushan A.A."/>
            <person name="Huang Z."/>
            <person name="Lobanov A.V."/>
            <person name="Han L."/>
            <person name="Marino S.M."/>
            <person name="Sun X."/>
            <person name="Turanov A.A."/>
            <person name="Yang P."/>
            <person name="Yim S.H."/>
            <person name="Zhao X."/>
            <person name="Kasaikina M.V."/>
            <person name="Stoletzki N."/>
            <person name="Peng C."/>
            <person name="Polak P."/>
            <person name="Xiong Z."/>
            <person name="Kiezun A."/>
            <person name="Zhu Y."/>
            <person name="Chen Y."/>
            <person name="Kryukov G.V."/>
            <person name="Zhang Q."/>
            <person name="Peshkin L."/>
            <person name="Yang L."/>
            <person name="Bronson R.T."/>
            <person name="Buffenstein R."/>
            <person name="Wang B."/>
            <person name="Han C."/>
            <person name="Li Q."/>
            <person name="Chen L."/>
            <person name="Zhao W."/>
            <person name="Sunyaev S.R."/>
            <person name="Park T.J."/>
            <person name="Zhang G."/>
            <person name="Wang J."/>
            <person name="Gladyshev V.N."/>
        </authorList>
    </citation>
    <scope>NUCLEOTIDE SEQUENCE [LARGE SCALE GENOMIC DNA]</scope>
</reference>
<dbReference type="InParanoid" id="G5B5V8"/>